<evidence type="ECO:0000256" key="1">
    <source>
        <dbReference type="SAM" id="SignalP"/>
    </source>
</evidence>
<organism evidence="2 3">
    <name type="scientific">Rhizobium viscosum</name>
    <name type="common">Arthrobacter viscosus</name>
    <dbReference type="NCBI Taxonomy" id="1673"/>
    <lineage>
        <taxon>Bacteria</taxon>
        <taxon>Pseudomonadati</taxon>
        <taxon>Pseudomonadota</taxon>
        <taxon>Alphaproteobacteria</taxon>
        <taxon>Hyphomicrobiales</taxon>
        <taxon>Rhizobiaceae</taxon>
        <taxon>Rhizobium/Agrobacterium group</taxon>
        <taxon>Rhizobium</taxon>
    </lineage>
</organism>
<dbReference type="RefSeq" id="WP_192728907.1">
    <property type="nucleotide sequence ID" value="NZ_BAAAVL010000007.1"/>
</dbReference>
<sequence>MFRSQSKTTLALLAVLTALPAAAGERNFDHRFPRHKGFNDGVFLGRRTHWDSGLHFTHDNVIRYRPRTPFLKQFNYPGTSRYGGRNVVVIMSQPQSYDQNYGSNGIYAGSSYAYQTDGGTYIGGDGYFRLAAPERNLAPKAKVIDVGIADDPCSYEANVCVIRP</sequence>
<proteinExistence type="predicted"/>
<gene>
    <name evidence="2" type="ORF">H4W29_002149</name>
</gene>
<dbReference type="Proteomes" id="UP000620262">
    <property type="component" value="Unassembled WGS sequence"/>
</dbReference>
<dbReference type="EMBL" id="JADBEC010000001">
    <property type="protein sequence ID" value="MBE1504968.1"/>
    <property type="molecule type" value="Genomic_DNA"/>
</dbReference>
<keyword evidence="3" id="KW-1185">Reference proteome</keyword>
<feature type="chain" id="PRO_5045795182" evidence="1">
    <location>
        <begin position="24"/>
        <end position="164"/>
    </location>
</feature>
<keyword evidence="1" id="KW-0732">Signal</keyword>
<evidence type="ECO:0000313" key="2">
    <source>
        <dbReference type="EMBL" id="MBE1504968.1"/>
    </source>
</evidence>
<evidence type="ECO:0000313" key="3">
    <source>
        <dbReference type="Proteomes" id="UP000620262"/>
    </source>
</evidence>
<reference evidence="2 3" key="1">
    <citation type="submission" date="2020-10" db="EMBL/GenBank/DDBJ databases">
        <title>Sequencing the genomes of 1000 actinobacteria strains.</title>
        <authorList>
            <person name="Klenk H.-P."/>
        </authorList>
    </citation>
    <scope>NUCLEOTIDE SEQUENCE [LARGE SCALE GENOMIC DNA]</scope>
    <source>
        <strain evidence="2 3">DSM 7307</strain>
    </source>
</reference>
<protein>
    <submittedName>
        <fullName evidence="2">Uncharacterized protein</fullName>
    </submittedName>
</protein>
<comment type="caution">
    <text evidence="2">The sequence shown here is derived from an EMBL/GenBank/DDBJ whole genome shotgun (WGS) entry which is preliminary data.</text>
</comment>
<feature type="signal peptide" evidence="1">
    <location>
        <begin position="1"/>
        <end position="23"/>
    </location>
</feature>
<name>A0ABR9IP98_RHIVS</name>
<accession>A0ABR9IP98</accession>